<reference evidence="3 6" key="1">
    <citation type="journal article" date="2015" name="Genome Announc.">
        <title>Complete Genome Sequence of the Nitrogen-Fixing and Solvent-Producing Clostridium pasteurianum DSM 525.</title>
        <authorList>
            <person name="Poehlein A."/>
            <person name="Grosse-Honebrink A."/>
            <person name="Zhang Y."/>
            <person name="Minton N.P."/>
            <person name="Daniel R."/>
        </authorList>
    </citation>
    <scope>NUCLEOTIDE SEQUENCE [LARGE SCALE GENOMIC DNA]</scope>
    <source>
        <strain evidence="3">DSM 525</strain>
        <strain evidence="6">DSM 525 / ATCC 6013</strain>
    </source>
</reference>
<dbReference type="Gene3D" id="3.40.50.150">
    <property type="entry name" value="Vaccinia Virus protein VP39"/>
    <property type="match status" value="1"/>
</dbReference>
<sequence length="277" mass="32787">MLNKIFEYLKRPKLYEESSAKFWDDEHISKGMIKAHLNPNLEAASRRHDFIDSSVDWINKIAPCGSYKKILDLGCGPGLYTQRLAERGYLVTGIDFSRRSIEYAKQKAEEKHIDIEYICKNYLEIDYEDEFHLVTLIYCDFAALSHKQREILLDKIYHAMKKGAKFIFDVFTPKNYEGKTESNTWHLNDGSGFWKDDTYLCIESYYIYENKIMLNQYVVIDKQENVEVYRIWNHCYTKDTIIYELKKAGFEKFEIYSDVSGKLYDEESKTMCIIAEK</sequence>
<proteinExistence type="predicted"/>
<dbReference type="GO" id="GO:0008168">
    <property type="term" value="F:methyltransferase activity"/>
    <property type="evidence" value="ECO:0007669"/>
    <property type="project" value="UniProtKB-KW"/>
</dbReference>
<dbReference type="AlphaFoldDB" id="A0A0H3J0X7"/>
<organism evidence="3 6">
    <name type="scientific">Clostridium pasteurianum DSM 525 = ATCC 6013</name>
    <dbReference type="NCBI Taxonomy" id="1262449"/>
    <lineage>
        <taxon>Bacteria</taxon>
        <taxon>Bacillati</taxon>
        <taxon>Bacillota</taxon>
        <taxon>Clostridia</taxon>
        <taxon>Eubacteriales</taxon>
        <taxon>Clostridiaceae</taxon>
        <taxon>Clostridium</taxon>
    </lineage>
</organism>
<keyword evidence="1 3" id="KW-0808">Transferase</keyword>
<dbReference type="Pfam" id="PF13649">
    <property type="entry name" value="Methyltransf_25"/>
    <property type="match status" value="1"/>
</dbReference>
<dbReference type="InterPro" id="IPR041698">
    <property type="entry name" value="Methyltransf_25"/>
</dbReference>
<dbReference type="RefSeq" id="WP_003447112.1">
    <property type="nucleotide sequence ID" value="NZ_ANZB01000013.1"/>
</dbReference>
<dbReference type="PATRIC" id="fig|1262449.3.peg.3326"/>
<evidence type="ECO:0000313" key="6">
    <source>
        <dbReference type="Proteomes" id="UP000030905"/>
    </source>
</evidence>
<feature type="domain" description="Methyltransferase" evidence="2">
    <location>
        <begin position="70"/>
        <end position="163"/>
    </location>
</feature>
<dbReference type="GO" id="GO:0032259">
    <property type="term" value="P:methylation"/>
    <property type="evidence" value="ECO:0007669"/>
    <property type="project" value="UniProtKB-KW"/>
</dbReference>
<evidence type="ECO:0000256" key="1">
    <source>
        <dbReference type="ARBA" id="ARBA00022679"/>
    </source>
</evidence>
<dbReference type="eggNOG" id="COG2227">
    <property type="taxonomic scope" value="Bacteria"/>
</dbReference>
<reference evidence="4 5" key="3">
    <citation type="journal article" name="Genome Announc.">
        <title>Improved Draft Genome Sequence of Clostridium pasteurianum Strain ATCC 6013 (DSM 525) Using a Hybrid Next-Generation Sequencing Approach.</title>
        <authorList>
            <person name="Pyne M.E."/>
            <person name="Utturkar S."/>
            <person name="Brown S.D."/>
            <person name="Moo-Young M."/>
            <person name="Chung D.A."/>
            <person name="Chou C.P."/>
        </authorList>
    </citation>
    <scope>NUCLEOTIDE SEQUENCE [LARGE SCALE GENOMIC DNA]</scope>
    <source>
        <strain evidence="4 5">ATCC 6013</strain>
    </source>
</reference>
<keyword evidence="6" id="KW-1185">Reference proteome</keyword>
<dbReference type="KEGG" id="cpae:CPAST_c09040"/>
<dbReference type="Proteomes" id="UP000030905">
    <property type="component" value="Chromosome"/>
</dbReference>
<name>A0A0H3J0X7_CLOPA</name>
<gene>
    <name evidence="3" type="ORF">CLPA_c09040</name>
    <name evidence="4" type="ORF">CP6013_02247</name>
</gene>
<evidence type="ECO:0000259" key="2">
    <source>
        <dbReference type="Pfam" id="PF13649"/>
    </source>
</evidence>
<keyword evidence="3" id="KW-0489">Methyltransferase</keyword>
<evidence type="ECO:0000313" key="4">
    <source>
        <dbReference type="EMBL" id="KRU12999.1"/>
    </source>
</evidence>
<dbReference type="EMBL" id="JPGY02000001">
    <property type="protein sequence ID" value="KRU12999.1"/>
    <property type="molecule type" value="Genomic_DNA"/>
</dbReference>
<dbReference type="GeneID" id="93073108"/>
<dbReference type="PANTHER" id="PTHR43861">
    <property type="entry name" value="TRANS-ACONITATE 2-METHYLTRANSFERASE-RELATED"/>
    <property type="match status" value="1"/>
</dbReference>
<dbReference type="InterPro" id="IPR029063">
    <property type="entry name" value="SAM-dependent_MTases_sf"/>
</dbReference>
<evidence type="ECO:0000313" key="5">
    <source>
        <dbReference type="Proteomes" id="UP000028042"/>
    </source>
</evidence>
<dbReference type="Gene3D" id="2.20.25.110">
    <property type="entry name" value="S-adenosyl-L-methionine-dependent methyltransferases"/>
    <property type="match status" value="1"/>
</dbReference>
<reference evidence="4" key="2">
    <citation type="submission" date="2015-10" db="EMBL/GenBank/DDBJ databases">
        <title>Improved Draft Genome Sequence of Clostridium pasteurianum Strain ATCC 6013 (DSM 525) Using a Hybrid Next-Generation Sequencing Approach.</title>
        <authorList>
            <person name="Pyne M.E."/>
            <person name="Utturkar S.M."/>
            <person name="Brown S.D."/>
            <person name="Moo-Young M."/>
            <person name="Chung D.A."/>
            <person name="Chou P.C."/>
        </authorList>
    </citation>
    <scope>NUCLEOTIDE SEQUENCE</scope>
    <source>
        <strain evidence="4">ATCC 6013</strain>
    </source>
</reference>
<accession>A0A0H3J0X7</accession>
<dbReference type="KEGG" id="cpat:CLPA_c09040"/>
<evidence type="ECO:0000313" key="3">
    <source>
        <dbReference type="EMBL" id="AJA50992.1"/>
    </source>
</evidence>
<dbReference type="CDD" id="cd02440">
    <property type="entry name" value="AdoMet_MTases"/>
    <property type="match status" value="1"/>
</dbReference>
<dbReference type="SUPFAM" id="SSF53335">
    <property type="entry name" value="S-adenosyl-L-methionine-dependent methyltransferases"/>
    <property type="match status" value="1"/>
</dbReference>
<dbReference type="EMBL" id="CP009268">
    <property type="protein sequence ID" value="AJA50992.1"/>
    <property type="molecule type" value="Genomic_DNA"/>
</dbReference>
<protein>
    <submittedName>
        <fullName evidence="3">SAM-dependent methyltransferase</fullName>
    </submittedName>
</protein>
<dbReference type="Proteomes" id="UP000028042">
    <property type="component" value="Unassembled WGS sequence"/>
</dbReference>